<dbReference type="PANTHER" id="PTHR35075">
    <property type="entry name" value="A-KINASE ANCHOR PROTEIN 14"/>
    <property type="match status" value="1"/>
</dbReference>
<reference evidence="2" key="1">
    <citation type="journal article" date="2014" name="BMC Genomics">
        <title>Characterizing the developmental transcriptome of the oriental fruit fly, Bactrocera dorsalis (Diptera: Tephritidae) through comparative genomic analysis with Drosophila melanogaster utilizing modENCODE datasets.</title>
        <authorList>
            <person name="Geib S.M."/>
            <person name="Calla B."/>
            <person name="Hall B."/>
            <person name="Hou S."/>
            <person name="Manoukis N.C."/>
        </authorList>
    </citation>
    <scope>NUCLEOTIDE SEQUENCE</scope>
    <source>
        <strain evidence="2">Punador</strain>
    </source>
</reference>
<dbReference type="Pfam" id="PF14469">
    <property type="entry name" value="AKAP28"/>
    <property type="match status" value="1"/>
</dbReference>
<dbReference type="PANTHER" id="PTHR35075:SF1">
    <property type="entry name" value="A-KINASE ANCHOR PROTEIN 14"/>
    <property type="match status" value="1"/>
</dbReference>
<dbReference type="InterPro" id="IPR053084">
    <property type="entry name" value="AKAP"/>
</dbReference>
<dbReference type="GO" id="GO:0034237">
    <property type="term" value="F:protein kinase A regulatory subunit binding"/>
    <property type="evidence" value="ECO:0007669"/>
    <property type="project" value="TreeGrafter"/>
</dbReference>
<feature type="compositionally biased region" description="Basic and acidic residues" evidence="1">
    <location>
        <begin position="285"/>
        <end position="297"/>
    </location>
</feature>
<dbReference type="EMBL" id="GAKP01005887">
    <property type="protein sequence ID" value="JAC53065.1"/>
    <property type="molecule type" value="Transcribed_RNA"/>
</dbReference>
<evidence type="ECO:0000313" key="2">
    <source>
        <dbReference type="EMBL" id="JAC53065.1"/>
    </source>
</evidence>
<feature type="region of interest" description="Disordered" evidence="1">
    <location>
        <begin position="271"/>
        <end position="297"/>
    </location>
</feature>
<accession>A0A034WFY8</accession>
<organism evidence="2">
    <name type="scientific">Bactrocera dorsalis</name>
    <name type="common">Oriental fruit fly</name>
    <name type="synonym">Dacus dorsalis</name>
    <dbReference type="NCBI Taxonomy" id="27457"/>
    <lineage>
        <taxon>Eukaryota</taxon>
        <taxon>Metazoa</taxon>
        <taxon>Ecdysozoa</taxon>
        <taxon>Arthropoda</taxon>
        <taxon>Hexapoda</taxon>
        <taxon>Insecta</taxon>
        <taxon>Pterygota</taxon>
        <taxon>Neoptera</taxon>
        <taxon>Endopterygota</taxon>
        <taxon>Diptera</taxon>
        <taxon>Brachycera</taxon>
        <taxon>Muscomorpha</taxon>
        <taxon>Tephritoidea</taxon>
        <taxon>Tephritidae</taxon>
        <taxon>Bactrocera</taxon>
        <taxon>Bactrocera</taxon>
    </lineage>
</organism>
<name>A0A034WFY8_BACDO</name>
<proteinExistence type="predicted"/>
<dbReference type="EMBL" id="GAKP01005888">
    <property type="protein sequence ID" value="JAC53064.1"/>
    <property type="molecule type" value="Transcribed_RNA"/>
</dbReference>
<protein>
    <submittedName>
        <fullName evidence="2">Uncharacterized protein</fullName>
    </submittedName>
</protein>
<dbReference type="InterPro" id="IPR025663">
    <property type="entry name" value="AKAP_28"/>
</dbReference>
<dbReference type="OrthoDB" id="2148342at2759"/>
<sequence>MQQKASCSKTAMEDIQLCANAAVGKAINEAIDWIVSDPAEQFLYKYPRECVVQANNRLKLTPVANESASTSAKERQSSIRAVTETNANKRIDWFRIDEFSLHQLVQLVYDYLSMWRLTPNTQYQVHLEKDAVNEQPQGCTYCLSAYFSRHLQPELEQRRPLAMTKVNFKVHVSRLLPQFYPIMMTYRFENSNADYYALGRRRLRHLDFQRFFIDMALETKLGFYAQILKTIAFGNVQKKNRSADKHKEEREKRKELKSAVTTLCICAAKDSESRLTESSNGLETGTERQRKSDKESV</sequence>
<dbReference type="GO" id="GO:0005952">
    <property type="term" value="C:cAMP-dependent protein kinase complex"/>
    <property type="evidence" value="ECO:0007669"/>
    <property type="project" value="TreeGrafter"/>
</dbReference>
<dbReference type="AlphaFoldDB" id="A0A034WFY8"/>
<evidence type="ECO:0000256" key="1">
    <source>
        <dbReference type="SAM" id="MobiDB-lite"/>
    </source>
</evidence>